<evidence type="ECO:0000313" key="2">
    <source>
        <dbReference type="EMBL" id="KZS15856.1"/>
    </source>
</evidence>
<feature type="region of interest" description="Disordered" evidence="1">
    <location>
        <begin position="85"/>
        <end position="141"/>
    </location>
</feature>
<dbReference type="PANTHER" id="PTHR33244:SF3">
    <property type="entry name" value="PEPTIDASE A2 DOMAIN-CONTAINING PROTEIN"/>
    <property type="match status" value="1"/>
</dbReference>
<reference evidence="2 3" key="1">
    <citation type="submission" date="2016-03" db="EMBL/GenBank/DDBJ databases">
        <title>EvidentialGene: Evidence-directed Construction of Genes on Genomes.</title>
        <authorList>
            <person name="Gilbert D.G."/>
            <person name="Choi J.-H."/>
            <person name="Mockaitis K."/>
            <person name="Colbourne J."/>
            <person name="Pfrender M."/>
        </authorList>
    </citation>
    <scope>NUCLEOTIDE SEQUENCE [LARGE SCALE GENOMIC DNA]</scope>
    <source>
        <strain evidence="2 3">Xinb3</strain>
        <tissue evidence="2">Complete organism</tissue>
    </source>
</reference>
<name>A0A162CQI8_9CRUS</name>
<dbReference type="AlphaFoldDB" id="A0A162CQI8"/>
<evidence type="ECO:0000313" key="3">
    <source>
        <dbReference type="Proteomes" id="UP000076858"/>
    </source>
</evidence>
<comment type="caution">
    <text evidence="2">The sequence shown here is derived from an EMBL/GenBank/DDBJ whole genome shotgun (WGS) entry which is preliminary data.</text>
</comment>
<gene>
    <name evidence="2" type="ORF">APZ42_018511</name>
</gene>
<dbReference type="PANTHER" id="PTHR33244">
    <property type="entry name" value="INTEGRASE CATALYTIC DOMAIN-CONTAINING PROTEIN-RELATED"/>
    <property type="match status" value="1"/>
</dbReference>
<feature type="compositionally biased region" description="Basic residues" evidence="1">
    <location>
        <begin position="128"/>
        <end position="141"/>
    </location>
</feature>
<keyword evidence="3" id="KW-1185">Reference proteome</keyword>
<evidence type="ECO:0000256" key="1">
    <source>
        <dbReference type="SAM" id="MobiDB-lite"/>
    </source>
</evidence>
<sequence>MDLSDRLNDQAERVKDAYDQHARPLLPLWVGDSLRVQDADSKLWDNQGVIVSVGASRDYRIKMQSDRVYWRNRRFLRLVYPPLAVAADPTDPSPAVDTDREKPVPPPPDHLSDQRRRRHVKFDLPPRHSTRKRNPKGPHDA</sequence>
<proteinExistence type="predicted"/>
<organism evidence="2 3">
    <name type="scientific">Daphnia magna</name>
    <dbReference type="NCBI Taxonomy" id="35525"/>
    <lineage>
        <taxon>Eukaryota</taxon>
        <taxon>Metazoa</taxon>
        <taxon>Ecdysozoa</taxon>
        <taxon>Arthropoda</taxon>
        <taxon>Crustacea</taxon>
        <taxon>Branchiopoda</taxon>
        <taxon>Diplostraca</taxon>
        <taxon>Cladocera</taxon>
        <taxon>Anomopoda</taxon>
        <taxon>Daphniidae</taxon>
        <taxon>Daphnia</taxon>
    </lineage>
</organism>
<dbReference type="EMBL" id="LRGB01000822">
    <property type="protein sequence ID" value="KZS15856.1"/>
    <property type="molecule type" value="Genomic_DNA"/>
</dbReference>
<protein>
    <submittedName>
        <fullName evidence="2">Uncharacterized protein</fullName>
    </submittedName>
</protein>
<accession>A0A162CQI8</accession>
<dbReference type="Proteomes" id="UP000076858">
    <property type="component" value="Unassembled WGS sequence"/>
</dbReference>